<proteinExistence type="predicted"/>
<organism evidence="2 3">
    <name type="scientific">Sphagnum jensenii</name>
    <dbReference type="NCBI Taxonomy" id="128206"/>
    <lineage>
        <taxon>Eukaryota</taxon>
        <taxon>Viridiplantae</taxon>
        <taxon>Streptophyta</taxon>
        <taxon>Embryophyta</taxon>
        <taxon>Bryophyta</taxon>
        <taxon>Sphagnophytina</taxon>
        <taxon>Sphagnopsida</taxon>
        <taxon>Sphagnales</taxon>
        <taxon>Sphagnaceae</taxon>
        <taxon>Sphagnum</taxon>
    </lineage>
</organism>
<name>A0ABP0XK63_9BRYO</name>
<keyword evidence="3" id="KW-1185">Reference proteome</keyword>
<protein>
    <submittedName>
        <fullName evidence="2">Uncharacterized protein</fullName>
    </submittedName>
</protein>
<gene>
    <name evidence="2" type="ORF">CSSPJE1EN1_LOCUS23784</name>
</gene>
<accession>A0ABP0XK63</accession>
<evidence type="ECO:0000313" key="3">
    <source>
        <dbReference type="Proteomes" id="UP001497444"/>
    </source>
</evidence>
<sequence>MHGRRVGPNVTGGSYRPEHAAPTTPLPSSLFLLDAGIKPGTRTPTAVLAMRDNMGRGDAWASVGCQIITGVIVPTYPQAFR</sequence>
<dbReference type="Proteomes" id="UP001497444">
    <property type="component" value="Chromosome 9"/>
</dbReference>
<dbReference type="EMBL" id="OZ020104">
    <property type="protein sequence ID" value="CAK9278306.1"/>
    <property type="molecule type" value="Genomic_DNA"/>
</dbReference>
<feature type="region of interest" description="Disordered" evidence="1">
    <location>
        <begin position="1"/>
        <end position="27"/>
    </location>
</feature>
<evidence type="ECO:0000256" key="1">
    <source>
        <dbReference type="SAM" id="MobiDB-lite"/>
    </source>
</evidence>
<reference evidence="2" key="1">
    <citation type="submission" date="2024-02" db="EMBL/GenBank/DDBJ databases">
        <authorList>
            <consortium name="ELIXIR-Norway"/>
            <consortium name="Elixir Norway"/>
        </authorList>
    </citation>
    <scope>NUCLEOTIDE SEQUENCE</scope>
</reference>
<evidence type="ECO:0000313" key="2">
    <source>
        <dbReference type="EMBL" id="CAK9278306.1"/>
    </source>
</evidence>